<protein>
    <recommendedName>
        <fullName evidence="7">Radical SAM core domain-containing protein</fullName>
    </recommendedName>
</protein>
<dbReference type="SMART" id="SM00729">
    <property type="entry name" value="Elp3"/>
    <property type="match status" value="1"/>
</dbReference>
<evidence type="ECO:0000259" key="7">
    <source>
        <dbReference type="PROSITE" id="PS51918"/>
    </source>
</evidence>
<dbReference type="Pfam" id="PF04055">
    <property type="entry name" value="Radical_SAM"/>
    <property type="match status" value="1"/>
</dbReference>
<sequence length="342" mass="37100">MRQEFFVQWHLTERCNLACRHCYQRDAGYPELSSGQILEYLREIKTTLDDWTAEYGLGFAPSVHFTGGEPVLFDGFRNLAGDAVRLGYRGAVMTNGTLVNETIARQLAETGLAEAQVSLEGLEKTHDSIRGRGTFANALAGAAHLQRAGLTVNFNVTLSRINAEQVETLVHLAASTGVSRIGFARLVPSGRGGALAREMLGGEELRAVYARLNALDGSGVTVTINDPLTCLCGEDDDRSGPGEIPLGGCAAGIGGITVMPDGTVMPCRRMELPIGNLQQTSFRELWVGSPVLENLRNRHHYSGRCGRCRFWSHCRGCRAVARATASGPESYLADDPQCWLTE</sequence>
<feature type="domain" description="Radical SAM core" evidence="7">
    <location>
        <begin position="1"/>
        <end position="225"/>
    </location>
</feature>
<gene>
    <name evidence="8" type="ORF">A6M21_08925</name>
</gene>
<dbReference type="InterPro" id="IPR058240">
    <property type="entry name" value="rSAM_sf"/>
</dbReference>
<dbReference type="STRING" id="1838280.A6M21_08925"/>
<dbReference type="CDD" id="cd01335">
    <property type="entry name" value="Radical_SAM"/>
    <property type="match status" value="1"/>
</dbReference>
<dbReference type="SFLD" id="SFLDG01067">
    <property type="entry name" value="SPASM/twitch_domain_containing"/>
    <property type="match status" value="1"/>
</dbReference>
<dbReference type="PANTHER" id="PTHR11228">
    <property type="entry name" value="RADICAL SAM DOMAIN PROTEIN"/>
    <property type="match status" value="1"/>
</dbReference>
<dbReference type="RefSeq" id="WP_066667746.1">
    <property type="nucleotide sequence ID" value="NZ_LYVF01000137.1"/>
</dbReference>
<dbReference type="InterPro" id="IPR006638">
    <property type="entry name" value="Elp3/MiaA/NifB-like_rSAM"/>
</dbReference>
<dbReference type="InterPro" id="IPR013785">
    <property type="entry name" value="Aldolase_TIM"/>
</dbReference>
<evidence type="ECO:0000256" key="1">
    <source>
        <dbReference type="ARBA" id="ARBA00001966"/>
    </source>
</evidence>
<dbReference type="InterPro" id="IPR017200">
    <property type="entry name" value="PqqE-like"/>
</dbReference>
<dbReference type="PIRSF" id="PIRSF037420">
    <property type="entry name" value="PQQ_syn_pqqE"/>
    <property type="match status" value="1"/>
</dbReference>
<dbReference type="Gene3D" id="3.20.20.70">
    <property type="entry name" value="Aldolase class I"/>
    <property type="match status" value="1"/>
</dbReference>
<keyword evidence="2" id="KW-0004">4Fe-4S</keyword>
<organism evidence="8 9">
    <name type="scientific">Desulfotomaculum copahuensis</name>
    <dbReference type="NCBI Taxonomy" id="1838280"/>
    <lineage>
        <taxon>Bacteria</taxon>
        <taxon>Bacillati</taxon>
        <taxon>Bacillota</taxon>
        <taxon>Clostridia</taxon>
        <taxon>Eubacteriales</taxon>
        <taxon>Desulfotomaculaceae</taxon>
        <taxon>Desulfotomaculum</taxon>
    </lineage>
</organism>
<keyword evidence="3" id="KW-0949">S-adenosyl-L-methionine</keyword>
<reference evidence="8 9" key="1">
    <citation type="submission" date="2016-04" db="EMBL/GenBank/DDBJ databases">
        <authorList>
            <person name="Evans L.H."/>
            <person name="Alamgir A."/>
            <person name="Owens N."/>
            <person name="Weber N.D."/>
            <person name="Virtaneva K."/>
            <person name="Barbian K."/>
            <person name="Babar A."/>
            <person name="Rosenke K."/>
        </authorList>
    </citation>
    <scope>NUCLEOTIDE SEQUENCE [LARGE SCALE GENOMIC DNA]</scope>
    <source>
        <strain evidence="8 9">LMa1</strain>
    </source>
</reference>
<dbReference type="Proteomes" id="UP000078532">
    <property type="component" value="Unassembled WGS sequence"/>
</dbReference>
<keyword evidence="9" id="KW-1185">Reference proteome</keyword>
<dbReference type="Pfam" id="PF13186">
    <property type="entry name" value="SPASM"/>
    <property type="match status" value="1"/>
</dbReference>
<evidence type="ECO:0000313" key="9">
    <source>
        <dbReference type="Proteomes" id="UP000078532"/>
    </source>
</evidence>
<keyword evidence="6" id="KW-0411">Iron-sulfur</keyword>
<comment type="caution">
    <text evidence="8">The sequence shown here is derived from an EMBL/GenBank/DDBJ whole genome shotgun (WGS) entry which is preliminary data.</text>
</comment>
<dbReference type="NCBIfam" id="TIGR04085">
    <property type="entry name" value="rSAM_more_4Fe4S"/>
    <property type="match status" value="1"/>
</dbReference>
<dbReference type="InterPro" id="IPR050377">
    <property type="entry name" value="Radical_SAM_PqqE_MftC-like"/>
</dbReference>
<evidence type="ECO:0000313" key="8">
    <source>
        <dbReference type="EMBL" id="OAT82272.1"/>
    </source>
</evidence>
<dbReference type="GO" id="GO:0046872">
    <property type="term" value="F:metal ion binding"/>
    <property type="evidence" value="ECO:0007669"/>
    <property type="project" value="UniProtKB-KW"/>
</dbReference>
<evidence type="ECO:0000256" key="6">
    <source>
        <dbReference type="ARBA" id="ARBA00023014"/>
    </source>
</evidence>
<dbReference type="InterPro" id="IPR007197">
    <property type="entry name" value="rSAM"/>
</dbReference>
<dbReference type="AlphaFoldDB" id="A0A1B7LFA6"/>
<dbReference type="InterPro" id="IPR023885">
    <property type="entry name" value="4Fe4S-binding_SPASM_dom"/>
</dbReference>
<dbReference type="GO" id="GO:0003824">
    <property type="term" value="F:catalytic activity"/>
    <property type="evidence" value="ECO:0007669"/>
    <property type="project" value="InterPro"/>
</dbReference>
<keyword evidence="4" id="KW-0479">Metal-binding</keyword>
<accession>A0A1B7LFA6</accession>
<keyword evidence="5" id="KW-0408">Iron</keyword>
<dbReference type="PROSITE" id="PS51918">
    <property type="entry name" value="RADICAL_SAM"/>
    <property type="match status" value="1"/>
</dbReference>
<proteinExistence type="predicted"/>
<evidence type="ECO:0000256" key="5">
    <source>
        <dbReference type="ARBA" id="ARBA00023004"/>
    </source>
</evidence>
<dbReference type="SUPFAM" id="SSF102114">
    <property type="entry name" value="Radical SAM enzymes"/>
    <property type="match status" value="1"/>
</dbReference>
<evidence type="ECO:0000256" key="2">
    <source>
        <dbReference type="ARBA" id="ARBA00022485"/>
    </source>
</evidence>
<dbReference type="PANTHER" id="PTHR11228:SF7">
    <property type="entry name" value="PQQA PEPTIDE CYCLASE"/>
    <property type="match status" value="1"/>
</dbReference>
<dbReference type="EMBL" id="LYVF01000137">
    <property type="protein sequence ID" value="OAT82272.1"/>
    <property type="molecule type" value="Genomic_DNA"/>
</dbReference>
<name>A0A1B7LFA6_9FIRM</name>
<dbReference type="OrthoDB" id="7021155at2"/>
<dbReference type="GO" id="GO:0051539">
    <property type="term" value="F:4 iron, 4 sulfur cluster binding"/>
    <property type="evidence" value="ECO:0007669"/>
    <property type="project" value="UniProtKB-KW"/>
</dbReference>
<dbReference type="SFLD" id="SFLDG01386">
    <property type="entry name" value="main_SPASM_domain-containing"/>
    <property type="match status" value="1"/>
</dbReference>
<evidence type="ECO:0000256" key="4">
    <source>
        <dbReference type="ARBA" id="ARBA00022723"/>
    </source>
</evidence>
<comment type="cofactor">
    <cofactor evidence="1">
        <name>[4Fe-4S] cluster</name>
        <dbReference type="ChEBI" id="CHEBI:49883"/>
    </cofactor>
</comment>
<evidence type="ECO:0000256" key="3">
    <source>
        <dbReference type="ARBA" id="ARBA00022691"/>
    </source>
</evidence>
<dbReference type="SFLD" id="SFLDS00029">
    <property type="entry name" value="Radical_SAM"/>
    <property type="match status" value="1"/>
</dbReference>